<reference evidence="1" key="1">
    <citation type="submission" date="2020-10" db="EMBL/GenBank/DDBJ databases">
        <authorList>
            <person name="Gilroy R."/>
        </authorList>
    </citation>
    <scope>NUCLEOTIDE SEQUENCE</scope>
    <source>
        <strain evidence="1">CHK190-19873</strain>
    </source>
</reference>
<protein>
    <submittedName>
        <fullName evidence="1">Uncharacterized protein</fullName>
    </submittedName>
</protein>
<gene>
    <name evidence="1" type="ORF">IAB44_11885</name>
</gene>
<dbReference type="Proteomes" id="UP000823935">
    <property type="component" value="Unassembled WGS sequence"/>
</dbReference>
<sequence length="244" mass="27377">MIKEALQYITDLKEAAMNPKVLEINGRTYCDRRLNPYDKEPMAQPIGASTLTALVDYIKNCSGELRSGMICHVESPVKVSLYSGLTQERKRENLFECNAIVPKFRFDSWYDQESFLIEMRADFVSAGDLETILKIAGNVQSGSTKNCVDDGVSQQTTIKSGVASRADIIPPNPACLTPYRTFLEIPQPDGLFVFRIGEQKGEPCFKIVKAEGGLWRNQAMQYIKSYIEQQLEEIDMADSITIIA</sequence>
<dbReference type="AlphaFoldDB" id="A0A9D1JKJ7"/>
<name>A0A9D1JKJ7_9FIRM</name>
<organism evidence="1 2">
    <name type="scientific">Candidatus Limivivens intestinipullorum</name>
    <dbReference type="NCBI Taxonomy" id="2840858"/>
    <lineage>
        <taxon>Bacteria</taxon>
        <taxon>Bacillati</taxon>
        <taxon>Bacillota</taxon>
        <taxon>Clostridia</taxon>
        <taxon>Lachnospirales</taxon>
        <taxon>Lachnospiraceae</taxon>
        <taxon>Lachnospiraceae incertae sedis</taxon>
        <taxon>Candidatus Limivivens</taxon>
    </lineage>
</organism>
<dbReference type="EMBL" id="DVIQ01000073">
    <property type="protein sequence ID" value="HIS32225.1"/>
    <property type="molecule type" value="Genomic_DNA"/>
</dbReference>
<reference evidence="1" key="2">
    <citation type="journal article" date="2021" name="PeerJ">
        <title>Extensive microbial diversity within the chicken gut microbiome revealed by metagenomics and culture.</title>
        <authorList>
            <person name="Gilroy R."/>
            <person name="Ravi A."/>
            <person name="Getino M."/>
            <person name="Pursley I."/>
            <person name="Horton D.L."/>
            <person name="Alikhan N.F."/>
            <person name="Baker D."/>
            <person name="Gharbi K."/>
            <person name="Hall N."/>
            <person name="Watson M."/>
            <person name="Adriaenssens E.M."/>
            <person name="Foster-Nyarko E."/>
            <person name="Jarju S."/>
            <person name="Secka A."/>
            <person name="Antonio M."/>
            <person name="Oren A."/>
            <person name="Chaudhuri R.R."/>
            <person name="La Ragione R."/>
            <person name="Hildebrand F."/>
            <person name="Pallen M.J."/>
        </authorList>
    </citation>
    <scope>NUCLEOTIDE SEQUENCE</scope>
    <source>
        <strain evidence="1">CHK190-19873</strain>
    </source>
</reference>
<accession>A0A9D1JKJ7</accession>
<evidence type="ECO:0000313" key="2">
    <source>
        <dbReference type="Proteomes" id="UP000823935"/>
    </source>
</evidence>
<evidence type="ECO:0000313" key="1">
    <source>
        <dbReference type="EMBL" id="HIS32225.1"/>
    </source>
</evidence>
<proteinExistence type="predicted"/>
<comment type="caution">
    <text evidence="1">The sequence shown here is derived from an EMBL/GenBank/DDBJ whole genome shotgun (WGS) entry which is preliminary data.</text>
</comment>